<keyword evidence="2" id="KW-1185">Reference proteome</keyword>
<organism evidence="1 2">
    <name type="scientific">Cinchona calisaya</name>
    <dbReference type="NCBI Taxonomy" id="153742"/>
    <lineage>
        <taxon>Eukaryota</taxon>
        <taxon>Viridiplantae</taxon>
        <taxon>Streptophyta</taxon>
        <taxon>Embryophyta</taxon>
        <taxon>Tracheophyta</taxon>
        <taxon>Spermatophyta</taxon>
        <taxon>Magnoliopsida</taxon>
        <taxon>eudicotyledons</taxon>
        <taxon>Gunneridae</taxon>
        <taxon>Pentapetalae</taxon>
        <taxon>asterids</taxon>
        <taxon>lamiids</taxon>
        <taxon>Gentianales</taxon>
        <taxon>Rubiaceae</taxon>
        <taxon>Cinchonoideae</taxon>
        <taxon>Cinchoneae</taxon>
        <taxon>Cinchona</taxon>
    </lineage>
</organism>
<protein>
    <submittedName>
        <fullName evidence="1">Uncharacterized protein</fullName>
    </submittedName>
</protein>
<accession>A0ABD2ZWL1</accession>
<dbReference type="Proteomes" id="UP001630127">
    <property type="component" value="Unassembled WGS sequence"/>
</dbReference>
<dbReference type="EMBL" id="JBJUIK010000007">
    <property type="protein sequence ID" value="KAL3522715.1"/>
    <property type="molecule type" value="Genomic_DNA"/>
</dbReference>
<gene>
    <name evidence="1" type="ORF">ACH5RR_015549</name>
</gene>
<comment type="caution">
    <text evidence="1">The sequence shown here is derived from an EMBL/GenBank/DDBJ whole genome shotgun (WGS) entry which is preliminary data.</text>
</comment>
<dbReference type="AlphaFoldDB" id="A0ABD2ZWL1"/>
<sequence>MRNGMPSSKKLKEFPLIILAARLKFKERKGRDRKELLAKEELSMANTNNLMVTVSDDHTAAFLVKDSPEEDLYSFLILIKKNVEFGA</sequence>
<evidence type="ECO:0000313" key="1">
    <source>
        <dbReference type="EMBL" id="KAL3522715.1"/>
    </source>
</evidence>
<name>A0ABD2ZWL1_9GENT</name>
<proteinExistence type="predicted"/>
<reference evidence="1 2" key="1">
    <citation type="submission" date="2024-11" db="EMBL/GenBank/DDBJ databases">
        <title>A near-complete genome assembly of Cinchona calisaya.</title>
        <authorList>
            <person name="Lian D.C."/>
            <person name="Zhao X.W."/>
            <person name="Wei L."/>
        </authorList>
    </citation>
    <scope>NUCLEOTIDE SEQUENCE [LARGE SCALE GENOMIC DNA]</scope>
    <source>
        <tissue evidence="1">Nenye</tissue>
    </source>
</reference>
<evidence type="ECO:0000313" key="2">
    <source>
        <dbReference type="Proteomes" id="UP001630127"/>
    </source>
</evidence>